<feature type="signal peptide" evidence="2">
    <location>
        <begin position="1"/>
        <end position="28"/>
    </location>
</feature>
<proteinExistence type="inferred from homology"/>
<dbReference type="RefSeq" id="WP_225873988.1">
    <property type="nucleotide sequence ID" value="NZ_AP023361.1"/>
</dbReference>
<dbReference type="EMBL" id="AP023361">
    <property type="protein sequence ID" value="BCJ89942.1"/>
    <property type="molecule type" value="Genomic_DNA"/>
</dbReference>
<dbReference type="Proteomes" id="UP000515317">
    <property type="component" value="Chromosome"/>
</dbReference>
<dbReference type="InterPro" id="IPR005064">
    <property type="entry name" value="BUG"/>
</dbReference>
<dbReference type="PANTHER" id="PTHR42928:SF3">
    <property type="entry name" value="UPF0065 PROTEIN YFLP"/>
    <property type="match status" value="1"/>
</dbReference>
<dbReference type="KEGG" id="tso:IZ6_06770"/>
<evidence type="ECO:0000256" key="2">
    <source>
        <dbReference type="SAM" id="SignalP"/>
    </source>
</evidence>
<gene>
    <name evidence="3" type="ORF">IZ6_06770</name>
</gene>
<evidence type="ECO:0000313" key="3">
    <source>
        <dbReference type="EMBL" id="BCJ89942.1"/>
    </source>
</evidence>
<dbReference type="InterPro" id="IPR042100">
    <property type="entry name" value="Bug_dom1"/>
</dbReference>
<keyword evidence="2" id="KW-0732">Signal</keyword>
<dbReference type="PANTHER" id="PTHR42928">
    <property type="entry name" value="TRICARBOXYLATE-BINDING PROTEIN"/>
    <property type="match status" value="1"/>
</dbReference>
<evidence type="ECO:0000256" key="1">
    <source>
        <dbReference type="ARBA" id="ARBA00006987"/>
    </source>
</evidence>
<dbReference type="Pfam" id="PF03401">
    <property type="entry name" value="TctC"/>
    <property type="match status" value="1"/>
</dbReference>
<sequence length="327" mass="34776">MKASGLYTSPWLGSAFAGLLLMATPVFAQAPEGPVEITVGSSAGGTPDVLMRSAAKILNEEKIVENPLVVANRTGGSWTVASNYALSKAGDKNTLMALAQPMIATPIVQGTPNTFEKLNPISVFVQGELLLVVQPDSPFKSLQDLVKAAKEKERGVRFAGAQTGGTDQMATGLLEKKAGVKLNYIPFDGGGAAQAAFLGKNVEAIFVSLEEGNGLIESGKARALAILSKQRRPEPAFKDIPTATEQGVDLVWTQFWGIAMPPDSDPKLVAWWEDKIGKLVKSPAWTSFLAKSFFTSNLVSSKDSAAFLKEQHGIYVGVLRDLGLAKQ</sequence>
<dbReference type="SUPFAM" id="SSF53850">
    <property type="entry name" value="Periplasmic binding protein-like II"/>
    <property type="match status" value="1"/>
</dbReference>
<protein>
    <submittedName>
        <fullName evidence="3">C4-dicarboxylate ABC transporter substrate-binding protein</fullName>
    </submittedName>
</protein>
<dbReference type="CDD" id="cd07012">
    <property type="entry name" value="PBP2_Bug_TTT"/>
    <property type="match status" value="1"/>
</dbReference>
<accession>A0A6S6QRP3</accession>
<dbReference type="AlphaFoldDB" id="A0A6S6QRP3"/>
<dbReference type="Gene3D" id="3.40.190.10">
    <property type="entry name" value="Periplasmic binding protein-like II"/>
    <property type="match status" value="1"/>
</dbReference>
<name>A0A6S6QRP3_9HYPH</name>
<reference evidence="3 4" key="1">
    <citation type="submission" date="2020-08" db="EMBL/GenBank/DDBJ databases">
        <title>Genome sequence of Rhizobiales bacterium strain IZ6.</title>
        <authorList>
            <person name="Nakai R."/>
            <person name="Naganuma T."/>
        </authorList>
    </citation>
    <scope>NUCLEOTIDE SEQUENCE [LARGE SCALE GENOMIC DNA]</scope>
    <source>
        <strain evidence="3 4">IZ6</strain>
    </source>
</reference>
<feature type="chain" id="PRO_5028267262" evidence="2">
    <location>
        <begin position="29"/>
        <end position="327"/>
    </location>
</feature>
<comment type="similarity">
    <text evidence="1">Belongs to the UPF0065 (bug) family.</text>
</comment>
<dbReference type="Gene3D" id="3.40.190.150">
    <property type="entry name" value="Bordetella uptake gene, domain 1"/>
    <property type="match status" value="1"/>
</dbReference>
<evidence type="ECO:0000313" key="4">
    <source>
        <dbReference type="Proteomes" id="UP000515317"/>
    </source>
</evidence>
<organism evidence="3 4">
    <name type="scientific">Terrihabitans soli</name>
    <dbReference type="NCBI Taxonomy" id="708113"/>
    <lineage>
        <taxon>Bacteria</taxon>
        <taxon>Pseudomonadati</taxon>
        <taxon>Pseudomonadota</taxon>
        <taxon>Alphaproteobacteria</taxon>
        <taxon>Hyphomicrobiales</taxon>
        <taxon>Terrihabitans</taxon>
    </lineage>
</organism>
<keyword evidence="4" id="KW-1185">Reference proteome</keyword>
<dbReference type="PIRSF" id="PIRSF017082">
    <property type="entry name" value="YflP"/>
    <property type="match status" value="1"/>
</dbReference>